<dbReference type="PANTHER" id="PTHR11851">
    <property type="entry name" value="METALLOPROTEASE"/>
    <property type="match status" value="1"/>
</dbReference>
<reference evidence="3 4" key="1">
    <citation type="submission" date="2015-01" db="EMBL/GenBank/DDBJ databases">
        <title>Genome sequencing of Jeotgalibacillus soli.</title>
        <authorList>
            <person name="Goh K.M."/>
            <person name="Chan K.-G."/>
            <person name="Yaakop A.S."/>
            <person name="Ee R."/>
            <person name="Gan H.M."/>
            <person name="Chan C.S."/>
        </authorList>
    </citation>
    <scope>NUCLEOTIDE SEQUENCE [LARGE SCALE GENOMIC DNA]</scope>
    <source>
        <strain evidence="3 4">P9</strain>
    </source>
</reference>
<evidence type="ECO:0000313" key="4">
    <source>
        <dbReference type="Proteomes" id="UP000031938"/>
    </source>
</evidence>
<dbReference type="GO" id="GO:0046872">
    <property type="term" value="F:metal ion binding"/>
    <property type="evidence" value="ECO:0007669"/>
    <property type="project" value="InterPro"/>
</dbReference>
<evidence type="ECO:0000313" key="3">
    <source>
        <dbReference type="EMBL" id="KIL44948.1"/>
    </source>
</evidence>
<dbReference type="RefSeq" id="WP_041089167.1">
    <property type="nucleotide sequence ID" value="NZ_JXRP01000018.1"/>
</dbReference>
<comment type="caution">
    <text evidence="3">The sequence shown here is derived from an EMBL/GenBank/DDBJ whole genome shotgun (WGS) entry which is preliminary data.</text>
</comment>
<dbReference type="Pfam" id="PF05193">
    <property type="entry name" value="Peptidase_M16_C"/>
    <property type="match status" value="1"/>
</dbReference>
<name>A0A0C2VLR3_9BACL</name>
<dbReference type="Gene3D" id="3.30.830.10">
    <property type="entry name" value="Metalloenzyme, LuxS/M16 peptidase-like"/>
    <property type="match status" value="2"/>
</dbReference>
<feature type="coiled-coil region" evidence="1">
    <location>
        <begin position="131"/>
        <end position="158"/>
    </location>
</feature>
<keyword evidence="1" id="KW-0175">Coiled coil</keyword>
<evidence type="ECO:0000259" key="2">
    <source>
        <dbReference type="Pfam" id="PF05193"/>
    </source>
</evidence>
<dbReference type="SUPFAM" id="SSF63411">
    <property type="entry name" value="LuxS/MPP-like metallohydrolase"/>
    <property type="match status" value="2"/>
</dbReference>
<dbReference type="InterPro" id="IPR007863">
    <property type="entry name" value="Peptidase_M16_C"/>
</dbReference>
<dbReference type="InterPro" id="IPR011249">
    <property type="entry name" value="Metalloenz_LuxS/M16"/>
</dbReference>
<sequence length="424" mass="47770">MRIEPRTVNQPGLRIHTIRTKQFKTNTMVIKFRAPLRKADVTARALLPYVLQSSTNSWPTTSLFRTHLDDLYGASAQVDVGKKGESHILSFTVDVANERYLKDSTPLTKEGLNVLSQMLFHPLLEGNAFSEKVVEQEKRSLKQRLQAARDDKMRYATQRLIEEMCEGEAFALNASGHAEEVDAITPASLFSSYQRMLAEDTIDLYLVGDIDEEDLINYCKEAFSFQKRQNMPSEKGSNLTKREPKKIVEHQDIKQGKLNIGYRTNVVYGDPNYIPLLVMNGILGAFPHSKLFINVREKESLAYYASSRIESHKGLILIMSGVDPSKIERASTIINEQIKAIQEGDISDKEFVQTKAVMKNQMLETLDVARGIVEVFYQSEVAENALSIDDWFSQVESVSKEAVIEAAKEVSLDTTYTLTGEEGA</sequence>
<proteinExistence type="predicted"/>
<dbReference type="InterPro" id="IPR050361">
    <property type="entry name" value="MPP/UQCRC_Complex"/>
</dbReference>
<evidence type="ECO:0000256" key="1">
    <source>
        <dbReference type="SAM" id="Coils"/>
    </source>
</evidence>
<dbReference type="OrthoDB" id="9762085at2"/>
<dbReference type="PATRIC" id="fig|889306.3.peg.2505"/>
<organism evidence="3 4">
    <name type="scientific">Jeotgalibacillus soli</name>
    <dbReference type="NCBI Taxonomy" id="889306"/>
    <lineage>
        <taxon>Bacteria</taxon>
        <taxon>Bacillati</taxon>
        <taxon>Bacillota</taxon>
        <taxon>Bacilli</taxon>
        <taxon>Bacillales</taxon>
        <taxon>Caryophanaceae</taxon>
        <taxon>Jeotgalibacillus</taxon>
    </lineage>
</organism>
<gene>
    <name evidence="3" type="ORF">KP78_24920</name>
</gene>
<feature type="domain" description="Peptidase M16 C-terminal" evidence="2">
    <location>
        <begin position="184"/>
        <end position="356"/>
    </location>
</feature>
<dbReference type="Proteomes" id="UP000031938">
    <property type="component" value="Unassembled WGS sequence"/>
</dbReference>
<protein>
    <submittedName>
        <fullName evidence="3">Peptidase M16 domain-containing protein</fullName>
    </submittedName>
</protein>
<keyword evidence="4" id="KW-1185">Reference proteome</keyword>
<dbReference type="STRING" id="889306.KP78_24920"/>
<dbReference type="PANTHER" id="PTHR11851:SF186">
    <property type="entry name" value="INACTIVE METALLOPROTEASE YMFF-RELATED"/>
    <property type="match status" value="1"/>
</dbReference>
<dbReference type="AlphaFoldDB" id="A0A0C2VLR3"/>
<accession>A0A0C2VLR3</accession>
<dbReference type="EMBL" id="JXRP01000018">
    <property type="protein sequence ID" value="KIL44948.1"/>
    <property type="molecule type" value="Genomic_DNA"/>
</dbReference>
<dbReference type="NCBIfam" id="NF047422">
    <property type="entry name" value="YfmF_fam"/>
    <property type="match status" value="1"/>
</dbReference>